<dbReference type="PANTHER" id="PTHR30266:SF2">
    <property type="entry name" value="LARGE-CONDUCTANCE MECHANOSENSITIVE CHANNEL"/>
    <property type="match status" value="1"/>
</dbReference>
<evidence type="ECO:0000313" key="12">
    <source>
        <dbReference type="Proteomes" id="UP000798488"/>
    </source>
</evidence>
<dbReference type="GO" id="GO:0005886">
    <property type="term" value="C:plasma membrane"/>
    <property type="evidence" value="ECO:0007669"/>
    <property type="project" value="UniProtKB-SubCell"/>
</dbReference>
<evidence type="ECO:0000256" key="4">
    <source>
        <dbReference type="ARBA" id="ARBA00022475"/>
    </source>
</evidence>
<dbReference type="Pfam" id="PF01741">
    <property type="entry name" value="MscL"/>
    <property type="match status" value="1"/>
</dbReference>
<dbReference type="InterPro" id="IPR036019">
    <property type="entry name" value="MscL_channel"/>
</dbReference>
<evidence type="ECO:0000256" key="9">
    <source>
        <dbReference type="ARBA" id="ARBA00023303"/>
    </source>
</evidence>
<comment type="subcellular location">
    <subcellularLocation>
        <location evidence="1 10">Cell membrane</location>
        <topology evidence="1 10">Multi-pass membrane protein</topology>
    </subcellularLocation>
</comment>
<evidence type="ECO:0000256" key="6">
    <source>
        <dbReference type="ARBA" id="ARBA00022989"/>
    </source>
</evidence>
<comment type="caution">
    <text evidence="11">The sequence shown here is derived from an EMBL/GenBank/DDBJ whole genome shotgun (WGS) entry which is preliminary data.</text>
</comment>
<keyword evidence="6 10" id="KW-1133">Transmembrane helix</keyword>
<reference evidence="11" key="1">
    <citation type="submission" date="2016-02" db="EMBL/GenBank/DDBJ databases">
        <title>Draft Genome Sequence of Sporotomaculum syntrophicum Strain FB, a Syntrophic Benzoate Degrader.</title>
        <authorList>
            <person name="Nobu M.K."/>
            <person name="Narihiro T."/>
            <person name="Qiu Y.-L."/>
            <person name="Ohashi A."/>
            <person name="Liu W.-T."/>
            <person name="Yuji S."/>
        </authorList>
    </citation>
    <scope>NUCLEOTIDE SEQUENCE</scope>
    <source>
        <strain evidence="11">FB</strain>
    </source>
</reference>
<dbReference type="NCBIfam" id="TIGR00220">
    <property type="entry name" value="mscL"/>
    <property type="match status" value="1"/>
</dbReference>
<dbReference type="PROSITE" id="PS01327">
    <property type="entry name" value="MSCL"/>
    <property type="match status" value="1"/>
</dbReference>
<keyword evidence="7 10" id="KW-0406">Ion transport</keyword>
<keyword evidence="3 10" id="KW-0813">Transport</keyword>
<dbReference type="PRINTS" id="PR01264">
    <property type="entry name" value="MECHCHANNEL"/>
</dbReference>
<comment type="function">
    <text evidence="10">Channel that opens in response to stretch forces in the membrane lipid bilayer. May participate in the regulation of osmotic pressure changes within the cell.</text>
</comment>
<dbReference type="HAMAP" id="MF_00115">
    <property type="entry name" value="MscL"/>
    <property type="match status" value="1"/>
</dbReference>
<proteinExistence type="inferred from homology"/>
<evidence type="ECO:0000256" key="7">
    <source>
        <dbReference type="ARBA" id="ARBA00023065"/>
    </source>
</evidence>
<dbReference type="InterPro" id="IPR019823">
    <property type="entry name" value="Mechanosensitive_channel_CS"/>
</dbReference>
<comment type="similarity">
    <text evidence="2 10">Belongs to the MscL family.</text>
</comment>
<keyword evidence="8 10" id="KW-0472">Membrane</keyword>
<keyword evidence="5 10" id="KW-0812">Transmembrane</keyword>
<keyword evidence="12" id="KW-1185">Reference proteome</keyword>
<evidence type="ECO:0000256" key="8">
    <source>
        <dbReference type="ARBA" id="ARBA00023136"/>
    </source>
</evidence>
<dbReference type="GO" id="GO:0008381">
    <property type="term" value="F:mechanosensitive monoatomic ion channel activity"/>
    <property type="evidence" value="ECO:0007669"/>
    <property type="project" value="UniProtKB-UniRule"/>
</dbReference>
<dbReference type="OrthoDB" id="9810350at2"/>
<name>A0A9D2WPE0_9FIRM</name>
<comment type="subunit">
    <text evidence="10">Homopentamer.</text>
</comment>
<sequence>MWKEFKEFAMRGNVIDLAVGVVIGGAFGKIVTSMVNDIIMPLIGLVSGNINFTNLFITLGDGNFKTLEEAQKAGAATLNYGLFLNNILDFLIIAFSIFIVIKQINKLNKKKEEPALVTEKTCKYCFSTIHIDATKCPYCTSDQD</sequence>
<keyword evidence="9 10" id="KW-0407">Ion channel</keyword>
<dbReference type="RefSeq" id="WP_161822880.1">
    <property type="nucleotide sequence ID" value="NZ_LSRS01000006.1"/>
</dbReference>
<evidence type="ECO:0000256" key="1">
    <source>
        <dbReference type="ARBA" id="ARBA00004651"/>
    </source>
</evidence>
<dbReference type="PANTHER" id="PTHR30266">
    <property type="entry name" value="MECHANOSENSITIVE CHANNEL MSCL"/>
    <property type="match status" value="1"/>
</dbReference>
<evidence type="ECO:0000256" key="5">
    <source>
        <dbReference type="ARBA" id="ARBA00022692"/>
    </source>
</evidence>
<dbReference type="InterPro" id="IPR001185">
    <property type="entry name" value="MS_channel"/>
</dbReference>
<evidence type="ECO:0000256" key="10">
    <source>
        <dbReference type="HAMAP-Rule" id="MF_00115"/>
    </source>
</evidence>
<dbReference type="EMBL" id="LSRS01000006">
    <property type="protein sequence ID" value="KAF1084187.1"/>
    <property type="molecule type" value="Genomic_DNA"/>
</dbReference>
<evidence type="ECO:0000256" key="3">
    <source>
        <dbReference type="ARBA" id="ARBA00022448"/>
    </source>
</evidence>
<evidence type="ECO:0000313" key="11">
    <source>
        <dbReference type="EMBL" id="KAF1084187.1"/>
    </source>
</evidence>
<dbReference type="InterPro" id="IPR037673">
    <property type="entry name" value="MSC/AndL"/>
</dbReference>
<keyword evidence="4 10" id="KW-1003">Cell membrane</keyword>
<feature type="transmembrane region" description="Helical" evidence="10">
    <location>
        <begin position="12"/>
        <end position="31"/>
    </location>
</feature>
<evidence type="ECO:0000256" key="2">
    <source>
        <dbReference type="ARBA" id="ARBA00007254"/>
    </source>
</evidence>
<organism evidence="11 12">
    <name type="scientific">Sporotomaculum syntrophicum</name>
    <dbReference type="NCBI Taxonomy" id="182264"/>
    <lineage>
        <taxon>Bacteria</taxon>
        <taxon>Bacillati</taxon>
        <taxon>Bacillota</taxon>
        <taxon>Clostridia</taxon>
        <taxon>Eubacteriales</taxon>
        <taxon>Desulfallaceae</taxon>
        <taxon>Sporotomaculum</taxon>
    </lineage>
</organism>
<dbReference type="NCBIfam" id="NF010557">
    <property type="entry name" value="PRK13952.1"/>
    <property type="match status" value="1"/>
</dbReference>
<dbReference type="Proteomes" id="UP000798488">
    <property type="component" value="Unassembled WGS sequence"/>
</dbReference>
<accession>A0A9D2WPE0</accession>
<feature type="transmembrane region" description="Helical" evidence="10">
    <location>
        <begin position="80"/>
        <end position="101"/>
    </location>
</feature>
<dbReference type="NCBIfam" id="NF001843">
    <property type="entry name" value="PRK00567.1-4"/>
    <property type="match status" value="1"/>
</dbReference>
<dbReference type="AlphaFoldDB" id="A0A9D2WPE0"/>
<protein>
    <recommendedName>
        <fullName evidence="10">Large-conductance mechanosensitive channel</fullName>
    </recommendedName>
</protein>
<dbReference type="Gene3D" id="1.10.1200.120">
    <property type="entry name" value="Large-conductance mechanosensitive channel, MscL, domain 1"/>
    <property type="match status" value="1"/>
</dbReference>
<gene>
    <name evidence="10 11" type="primary">mscL</name>
    <name evidence="11" type="ORF">SPSYN_02591</name>
</gene>
<dbReference type="SUPFAM" id="SSF81330">
    <property type="entry name" value="Gated mechanosensitive channel"/>
    <property type="match status" value="1"/>
</dbReference>